<evidence type="ECO:0000256" key="5">
    <source>
        <dbReference type="SAM" id="Phobius"/>
    </source>
</evidence>
<dbReference type="PATRIC" id="fig|28087.4.peg.1537"/>
<dbReference type="Gene3D" id="1.20.1540.10">
    <property type="entry name" value="Rhomboid-like"/>
    <property type="match status" value="1"/>
</dbReference>
<evidence type="ECO:0000313" key="7">
    <source>
        <dbReference type="EMBL" id="KTD58824.1"/>
    </source>
</evidence>
<dbReference type="InterPro" id="IPR035952">
    <property type="entry name" value="Rhomboid-like_sf"/>
</dbReference>
<keyword evidence="3 5" id="KW-1133">Transmembrane helix</keyword>
<gene>
    <name evidence="7" type="ORF">Lsai_1431</name>
</gene>
<dbReference type="GO" id="GO:0016020">
    <property type="term" value="C:membrane"/>
    <property type="evidence" value="ECO:0007669"/>
    <property type="project" value="UniProtKB-SubCell"/>
</dbReference>
<dbReference type="RefSeq" id="WP_027271253.1">
    <property type="nucleotide sequence ID" value="NZ_CAAAJE010000015.1"/>
</dbReference>
<feature type="transmembrane region" description="Helical" evidence="5">
    <location>
        <begin position="144"/>
        <end position="164"/>
    </location>
</feature>
<dbReference type="Pfam" id="PF01694">
    <property type="entry name" value="Rhomboid"/>
    <property type="match status" value="1"/>
</dbReference>
<dbReference type="OrthoDB" id="465874at2"/>
<evidence type="ECO:0000256" key="1">
    <source>
        <dbReference type="ARBA" id="ARBA00004141"/>
    </source>
</evidence>
<accession>A0A0W0YPL6</accession>
<evidence type="ECO:0000256" key="4">
    <source>
        <dbReference type="ARBA" id="ARBA00023136"/>
    </source>
</evidence>
<feature type="transmembrane region" description="Helical" evidence="5">
    <location>
        <begin position="120"/>
        <end position="138"/>
    </location>
</feature>
<proteinExistence type="predicted"/>
<dbReference type="InterPro" id="IPR022764">
    <property type="entry name" value="Peptidase_S54_rhomboid_dom"/>
</dbReference>
<protein>
    <submittedName>
        <fullName evidence="7">AraC family transcriptional regulator</fullName>
    </submittedName>
</protein>
<dbReference type="GO" id="GO:0004252">
    <property type="term" value="F:serine-type endopeptidase activity"/>
    <property type="evidence" value="ECO:0007669"/>
    <property type="project" value="InterPro"/>
</dbReference>
<name>A0A0W0YPL6_9GAMM</name>
<keyword evidence="2 5" id="KW-0812">Transmembrane</keyword>
<keyword evidence="4 5" id="KW-0472">Membrane</keyword>
<evidence type="ECO:0000313" key="8">
    <source>
        <dbReference type="Proteomes" id="UP000054621"/>
    </source>
</evidence>
<feature type="transmembrane region" description="Helical" evidence="5">
    <location>
        <begin position="20"/>
        <end position="41"/>
    </location>
</feature>
<organism evidence="7 8">
    <name type="scientific">Legionella sainthelensi</name>
    <dbReference type="NCBI Taxonomy" id="28087"/>
    <lineage>
        <taxon>Bacteria</taxon>
        <taxon>Pseudomonadati</taxon>
        <taxon>Pseudomonadota</taxon>
        <taxon>Gammaproteobacteria</taxon>
        <taxon>Legionellales</taxon>
        <taxon>Legionellaceae</taxon>
        <taxon>Legionella</taxon>
    </lineage>
</organism>
<evidence type="ECO:0000256" key="3">
    <source>
        <dbReference type="ARBA" id="ARBA00022989"/>
    </source>
</evidence>
<feature type="transmembrane region" description="Helical" evidence="5">
    <location>
        <begin position="176"/>
        <end position="193"/>
    </location>
</feature>
<sequence>MLEELNNSLELIIIQTQNNSSILVIILLIPWCFFLISHFIYRRILLLGIIPRHIRGLPGIFFAPLLHADFNHIFFNSIPLVVLSNFILINGLNYFLFVTLMIALISGIAIWCFAKPGLHVGASGLITGYWGLLVSNIYQNGTLTTLILGVISLYYFAGIFFGIFPKKKGVSWEAHLFGLLAGLATSYFLKLYPNFMEIISVVSNNF</sequence>
<feature type="transmembrane region" description="Helical" evidence="5">
    <location>
        <begin position="61"/>
        <end position="88"/>
    </location>
</feature>
<reference evidence="7 8" key="1">
    <citation type="submission" date="2015-11" db="EMBL/GenBank/DDBJ databases">
        <title>Genomic analysis of 38 Legionella species identifies large and diverse effector repertoires.</title>
        <authorList>
            <person name="Burstein D."/>
            <person name="Amaro F."/>
            <person name="Zusman T."/>
            <person name="Lifshitz Z."/>
            <person name="Cohen O."/>
            <person name="Gilbert J.A."/>
            <person name="Pupko T."/>
            <person name="Shuman H.A."/>
            <person name="Segal G."/>
        </authorList>
    </citation>
    <scope>NUCLEOTIDE SEQUENCE [LARGE SCALE GENOMIC DNA]</scope>
    <source>
        <strain evidence="7 8">Mt.St.Helens-4</strain>
    </source>
</reference>
<dbReference type="STRING" id="28087.Lsai_1431"/>
<comment type="subcellular location">
    <subcellularLocation>
        <location evidence="1">Membrane</location>
        <topology evidence="1">Multi-pass membrane protein</topology>
    </subcellularLocation>
</comment>
<dbReference type="AlphaFoldDB" id="A0A0W0YPL6"/>
<evidence type="ECO:0000259" key="6">
    <source>
        <dbReference type="Pfam" id="PF01694"/>
    </source>
</evidence>
<dbReference type="eggNOG" id="COG0705">
    <property type="taxonomic scope" value="Bacteria"/>
</dbReference>
<comment type="caution">
    <text evidence="7">The sequence shown here is derived from an EMBL/GenBank/DDBJ whole genome shotgun (WGS) entry which is preliminary data.</text>
</comment>
<feature type="domain" description="Peptidase S54 rhomboid" evidence="6">
    <location>
        <begin position="60"/>
        <end position="189"/>
    </location>
</feature>
<dbReference type="EMBL" id="LNYV01000013">
    <property type="protein sequence ID" value="KTD58824.1"/>
    <property type="molecule type" value="Genomic_DNA"/>
</dbReference>
<dbReference type="Proteomes" id="UP000054621">
    <property type="component" value="Unassembled WGS sequence"/>
</dbReference>
<dbReference type="SUPFAM" id="SSF144091">
    <property type="entry name" value="Rhomboid-like"/>
    <property type="match status" value="1"/>
</dbReference>
<evidence type="ECO:0000256" key="2">
    <source>
        <dbReference type="ARBA" id="ARBA00022692"/>
    </source>
</evidence>
<feature type="transmembrane region" description="Helical" evidence="5">
    <location>
        <begin position="94"/>
        <end position="113"/>
    </location>
</feature>